<dbReference type="PROSITE" id="PS50043">
    <property type="entry name" value="HTH_LUXR_2"/>
    <property type="match status" value="1"/>
</dbReference>
<dbReference type="Gene3D" id="1.10.10.10">
    <property type="entry name" value="Winged helix-like DNA-binding domain superfamily/Winged helix DNA-binding domain"/>
    <property type="match status" value="1"/>
</dbReference>
<dbReference type="Pfam" id="PF00196">
    <property type="entry name" value="GerE"/>
    <property type="match status" value="1"/>
</dbReference>
<evidence type="ECO:0000256" key="3">
    <source>
        <dbReference type="ARBA" id="ARBA00023163"/>
    </source>
</evidence>
<dbReference type="Proteomes" id="UP000660380">
    <property type="component" value="Unassembled WGS sequence"/>
</dbReference>
<evidence type="ECO:0000256" key="1">
    <source>
        <dbReference type="ARBA" id="ARBA00023015"/>
    </source>
</evidence>
<proteinExistence type="predicted"/>
<organism evidence="5 6">
    <name type="scientific">Scytonema hofmannii FACHB-248</name>
    <dbReference type="NCBI Taxonomy" id="1842502"/>
    <lineage>
        <taxon>Bacteria</taxon>
        <taxon>Bacillati</taxon>
        <taxon>Cyanobacteriota</taxon>
        <taxon>Cyanophyceae</taxon>
        <taxon>Nostocales</taxon>
        <taxon>Scytonemataceae</taxon>
        <taxon>Scytonema</taxon>
    </lineage>
</organism>
<keyword evidence="2" id="KW-0238">DNA-binding</keyword>
<dbReference type="PANTHER" id="PTHR44688:SF16">
    <property type="entry name" value="DNA-BINDING TRANSCRIPTIONAL ACTIVATOR DEVR_DOSR"/>
    <property type="match status" value="1"/>
</dbReference>
<evidence type="ECO:0000256" key="2">
    <source>
        <dbReference type="ARBA" id="ARBA00023125"/>
    </source>
</evidence>
<dbReference type="EMBL" id="JACJTA010000025">
    <property type="protein sequence ID" value="MBD2605564.1"/>
    <property type="molecule type" value="Genomic_DNA"/>
</dbReference>
<reference evidence="5 6" key="1">
    <citation type="journal article" date="2020" name="ISME J.">
        <title>Comparative genomics reveals insights into cyanobacterial evolution and habitat adaptation.</title>
        <authorList>
            <person name="Chen M.Y."/>
            <person name="Teng W.K."/>
            <person name="Zhao L."/>
            <person name="Hu C.X."/>
            <person name="Zhou Y.K."/>
            <person name="Han B.P."/>
            <person name="Song L.R."/>
            <person name="Shu W.S."/>
        </authorList>
    </citation>
    <scope>NUCLEOTIDE SEQUENCE [LARGE SCALE GENOMIC DNA]</scope>
    <source>
        <strain evidence="5 6">FACHB-248</strain>
    </source>
</reference>
<dbReference type="RefSeq" id="WP_084763318.1">
    <property type="nucleotide sequence ID" value="NZ_JACJTA010000025.1"/>
</dbReference>
<sequence length="163" mass="18401">MTISNRKKLVAASENQNLLALEQEALLKVLVRQVTISPPRKLPQTTNMMLNEVIFESDVDGVHYYLVRCSKEKSISHLQFASQENPSFDGDADRFEEKINLSPREIAIAKLVAQGLSNKCIAIRLQISPWTVATHLRRIFVKLGVTSRTAMITCLLEENSLHK</sequence>
<dbReference type="PANTHER" id="PTHR44688">
    <property type="entry name" value="DNA-BINDING TRANSCRIPTIONAL ACTIVATOR DEVR_DOSR"/>
    <property type="match status" value="1"/>
</dbReference>
<keyword evidence="1" id="KW-0805">Transcription regulation</keyword>
<dbReference type="SMART" id="SM00421">
    <property type="entry name" value="HTH_LUXR"/>
    <property type="match status" value="1"/>
</dbReference>
<dbReference type="InterPro" id="IPR036388">
    <property type="entry name" value="WH-like_DNA-bd_sf"/>
</dbReference>
<dbReference type="SUPFAM" id="SSF46894">
    <property type="entry name" value="C-terminal effector domain of the bipartite response regulators"/>
    <property type="match status" value="1"/>
</dbReference>
<keyword evidence="6" id="KW-1185">Reference proteome</keyword>
<protein>
    <submittedName>
        <fullName evidence="5">Helix-turn-helix transcriptional regulator</fullName>
    </submittedName>
</protein>
<evidence type="ECO:0000259" key="4">
    <source>
        <dbReference type="PROSITE" id="PS50043"/>
    </source>
</evidence>
<dbReference type="InterPro" id="IPR016032">
    <property type="entry name" value="Sig_transdc_resp-reg_C-effctor"/>
</dbReference>
<gene>
    <name evidence="5" type="ORF">H6G81_13735</name>
</gene>
<comment type="caution">
    <text evidence="5">The sequence shown here is derived from an EMBL/GenBank/DDBJ whole genome shotgun (WGS) entry which is preliminary data.</text>
</comment>
<dbReference type="PROSITE" id="PS00622">
    <property type="entry name" value="HTH_LUXR_1"/>
    <property type="match status" value="1"/>
</dbReference>
<dbReference type="InterPro" id="IPR000792">
    <property type="entry name" value="Tscrpt_reg_LuxR_C"/>
</dbReference>
<dbReference type="CDD" id="cd06170">
    <property type="entry name" value="LuxR_C_like"/>
    <property type="match status" value="1"/>
</dbReference>
<keyword evidence="3" id="KW-0804">Transcription</keyword>
<evidence type="ECO:0000313" key="5">
    <source>
        <dbReference type="EMBL" id="MBD2605564.1"/>
    </source>
</evidence>
<feature type="domain" description="HTH luxR-type" evidence="4">
    <location>
        <begin position="94"/>
        <end position="159"/>
    </location>
</feature>
<dbReference type="PRINTS" id="PR00038">
    <property type="entry name" value="HTHLUXR"/>
</dbReference>
<evidence type="ECO:0000313" key="6">
    <source>
        <dbReference type="Proteomes" id="UP000660380"/>
    </source>
</evidence>
<accession>A0ABR8GQU7</accession>
<name>A0ABR8GQU7_9CYAN</name>